<dbReference type="EMBL" id="JH793399">
    <property type="protein sequence ID" value="ELQ39885.1"/>
    <property type="molecule type" value="Genomic_DNA"/>
</dbReference>
<evidence type="ECO:0000313" key="1">
    <source>
        <dbReference type="EMBL" id="ELQ39885.1"/>
    </source>
</evidence>
<accession>A0AA97P0W2</accession>
<name>A0AA97P0W2_PYRO3</name>
<dbReference type="Proteomes" id="UP000011086">
    <property type="component" value="Unassembled WGS sequence"/>
</dbReference>
<reference evidence="1" key="1">
    <citation type="journal article" date="2012" name="PLoS Genet.">
        <title>Comparative analysis of the genomes of two field isolates of the rice blast fungus Magnaporthe oryzae.</title>
        <authorList>
            <person name="Xue M."/>
            <person name="Yang J."/>
            <person name="Li Z."/>
            <person name="Hu S."/>
            <person name="Yao N."/>
            <person name="Dean R.A."/>
            <person name="Zhao W."/>
            <person name="Shen M."/>
            <person name="Zhang H."/>
            <person name="Li C."/>
            <person name="Liu L."/>
            <person name="Cao L."/>
            <person name="Xu X."/>
            <person name="Xing Y."/>
            <person name="Hsiang T."/>
            <person name="Zhang Z."/>
            <person name="Xu J.R."/>
            <person name="Peng Y.L."/>
        </authorList>
    </citation>
    <scope>NUCLEOTIDE SEQUENCE</scope>
    <source>
        <strain evidence="1">Y34</strain>
    </source>
</reference>
<proteinExistence type="predicted"/>
<sequence length="66" mass="7105">MHQARGYAKLKKKQGREAWCHEPSMVSVKVPNEYAYVGLCKKPICQPESLVGGSAKASSVKKGATG</sequence>
<organism evidence="1">
    <name type="scientific">Pyricularia oryzae (strain Y34)</name>
    <name type="common">Rice blast fungus</name>
    <name type="synonym">Magnaporthe oryzae</name>
    <dbReference type="NCBI Taxonomy" id="1143189"/>
    <lineage>
        <taxon>Eukaryota</taxon>
        <taxon>Fungi</taxon>
        <taxon>Dikarya</taxon>
        <taxon>Ascomycota</taxon>
        <taxon>Pezizomycotina</taxon>
        <taxon>Sordariomycetes</taxon>
        <taxon>Sordariomycetidae</taxon>
        <taxon>Magnaporthales</taxon>
        <taxon>Pyriculariaceae</taxon>
        <taxon>Pyricularia</taxon>
    </lineage>
</organism>
<protein>
    <submittedName>
        <fullName evidence="1">Uncharacterized protein</fullName>
    </submittedName>
</protein>
<dbReference type="AlphaFoldDB" id="A0AA97P0W2"/>
<gene>
    <name evidence="1" type="ORF">OOU_Y34scaffold00474g5</name>
</gene>